<evidence type="ECO:0000313" key="2">
    <source>
        <dbReference type="EMBL" id="KAF4983184.1"/>
    </source>
</evidence>
<dbReference type="EMBL" id="JABEYC010000077">
    <property type="protein sequence ID" value="KAF4983184.1"/>
    <property type="molecule type" value="Genomic_DNA"/>
</dbReference>
<keyword evidence="3" id="KW-1185">Reference proteome</keyword>
<proteinExistence type="predicted"/>
<dbReference type="OrthoDB" id="1523883at2759"/>
<dbReference type="Proteomes" id="UP000635477">
    <property type="component" value="Unassembled WGS sequence"/>
</dbReference>
<organism evidence="2 3">
    <name type="scientific">Fusarium zealandicum</name>
    <dbReference type="NCBI Taxonomy" id="1053134"/>
    <lineage>
        <taxon>Eukaryota</taxon>
        <taxon>Fungi</taxon>
        <taxon>Dikarya</taxon>
        <taxon>Ascomycota</taxon>
        <taxon>Pezizomycotina</taxon>
        <taxon>Sordariomycetes</taxon>
        <taxon>Hypocreomycetidae</taxon>
        <taxon>Hypocreales</taxon>
        <taxon>Nectriaceae</taxon>
        <taxon>Fusarium</taxon>
        <taxon>Fusarium staphyleae species complex</taxon>
    </lineage>
</organism>
<accession>A0A8H4UTL9</accession>
<keyword evidence="1" id="KW-0472">Membrane</keyword>
<feature type="transmembrane region" description="Helical" evidence="1">
    <location>
        <begin position="12"/>
        <end position="29"/>
    </location>
</feature>
<protein>
    <submittedName>
        <fullName evidence="2">Uncharacterized protein</fullName>
    </submittedName>
</protein>
<keyword evidence="1" id="KW-1133">Transmembrane helix</keyword>
<dbReference type="AlphaFoldDB" id="A0A8H4UTL9"/>
<comment type="caution">
    <text evidence="2">The sequence shown here is derived from an EMBL/GenBank/DDBJ whole genome shotgun (WGS) entry which is preliminary data.</text>
</comment>
<evidence type="ECO:0000313" key="3">
    <source>
        <dbReference type="Proteomes" id="UP000635477"/>
    </source>
</evidence>
<feature type="transmembrane region" description="Helical" evidence="1">
    <location>
        <begin position="67"/>
        <end position="85"/>
    </location>
</feature>
<name>A0A8H4UTL9_9HYPO</name>
<reference evidence="2" key="1">
    <citation type="journal article" date="2020" name="BMC Genomics">
        <title>Correction to: Identification and distribution of gene clusters required for synthesis of sphingolipid metabolism inhibitors in diverse species of the filamentous fungus Fusarium.</title>
        <authorList>
            <person name="Kim H.S."/>
            <person name="Lohmar J.M."/>
            <person name="Busman M."/>
            <person name="Brown D.W."/>
            <person name="Naumann T.A."/>
            <person name="Divon H.H."/>
            <person name="Lysoe E."/>
            <person name="Uhlig S."/>
            <person name="Proctor R.H."/>
        </authorList>
    </citation>
    <scope>NUCLEOTIDE SEQUENCE</scope>
    <source>
        <strain evidence="2">NRRL 22465</strain>
    </source>
</reference>
<sequence>MASGAFFNPRALLLVTPLVSSTCSLWFAWDQDMFLKIFTQEPVDRKKANEMLPSYITAFFPTSLPRVVSLIGITFWTSLASIWLERPLLESRGSVKWYACTAALASGHLVYVPAVAWKLRALWEDASEAEGTDNVGMMRRWLDVNMARMLTTDIGAWCCAVVAVSRTLSI</sequence>
<keyword evidence="1" id="KW-0812">Transmembrane</keyword>
<gene>
    <name evidence="2" type="ORF">FZEAL_1341</name>
</gene>
<reference evidence="2" key="2">
    <citation type="submission" date="2020-05" db="EMBL/GenBank/DDBJ databases">
        <authorList>
            <person name="Kim H.-S."/>
            <person name="Proctor R.H."/>
            <person name="Brown D.W."/>
        </authorList>
    </citation>
    <scope>NUCLEOTIDE SEQUENCE</scope>
    <source>
        <strain evidence="2">NRRL 22465</strain>
    </source>
</reference>
<evidence type="ECO:0000256" key="1">
    <source>
        <dbReference type="SAM" id="Phobius"/>
    </source>
</evidence>